<proteinExistence type="predicted"/>
<feature type="domain" description="NAD-dependent epimerase/dehydratase" evidence="1">
    <location>
        <begin position="3"/>
        <end position="232"/>
    </location>
</feature>
<dbReference type="Gene3D" id="3.40.50.720">
    <property type="entry name" value="NAD(P)-binding Rossmann-like Domain"/>
    <property type="match status" value="1"/>
</dbReference>
<evidence type="ECO:0000313" key="2">
    <source>
        <dbReference type="EMBL" id="RHE95297.1"/>
    </source>
</evidence>
<dbReference type="InterPro" id="IPR036291">
    <property type="entry name" value="NAD(P)-bd_dom_sf"/>
</dbReference>
<evidence type="ECO:0000313" key="3">
    <source>
        <dbReference type="Proteomes" id="UP000285650"/>
    </source>
</evidence>
<comment type="caution">
    <text evidence="2">The sequence shown here is derived from an EMBL/GenBank/DDBJ whole genome shotgun (WGS) entry which is preliminary data.</text>
</comment>
<gene>
    <name evidence="2" type="ORF">DW712_00860</name>
</gene>
<dbReference type="RefSeq" id="WP_118220521.1">
    <property type="nucleotide sequence ID" value="NZ_JADNIJ010000001.1"/>
</dbReference>
<dbReference type="SUPFAM" id="SSF51735">
    <property type="entry name" value="NAD(P)-binding Rossmann-fold domains"/>
    <property type="match status" value="1"/>
</dbReference>
<dbReference type="EMBL" id="QSKV01000001">
    <property type="protein sequence ID" value="RHE95297.1"/>
    <property type="molecule type" value="Genomic_DNA"/>
</dbReference>
<dbReference type="InterPro" id="IPR001509">
    <property type="entry name" value="Epimerase_deHydtase"/>
</dbReference>
<dbReference type="PANTHER" id="PTHR43245">
    <property type="entry name" value="BIFUNCTIONAL POLYMYXIN RESISTANCE PROTEIN ARNA"/>
    <property type="match status" value="1"/>
</dbReference>
<dbReference type="Pfam" id="PF01370">
    <property type="entry name" value="Epimerase"/>
    <property type="match status" value="1"/>
</dbReference>
<reference evidence="2 3" key="1">
    <citation type="submission" date="2018-08" db="EMBL/GenBank/DDBJ databases">
        <title>A genome reference for cultivated species of the human gut microbiota.</title>
        <authorList>
            <person name="Zou Y."/>
            <person name="Xue W."/>
            <person name="Luo G."/>
        </authorList>
    </citation>
    <scope>NUCLEOTIDE SEQUENCE [LARGE SCALE GENOMIC DNA]</scope>
    <source>
        <strain evidence="2 3">AM27-17</strain>
    </source>
</reference>
<dbReference type="Proteomes" id="UP000285650">
    <property type="component" value="Unassembled WGS sequence"/>
</dbReference>
<accession>A0A414LL03</accession>
<evidence type="ECO:0000259" key="1">
    <source>
        <dbReference type="Pfam" id="PF01370"/>
    </source>
</evidence>
<name>A0A414LL03_9BACE</name>
<dbReference type="InterPro" id="IPR050177">
    <property type="entry name" value="Lipid_A_modif_metabolic_enz"/>
</dbReference>
<dbReference type="AlphaFoldDB" id="A0A414LL03"/>
<organism evidence="2 3">
    <name type="scientific">Bacteroides intestinalis</name>
    <dbReference type="NCBI Taxonomy" id="329854"/>
    <lineage>
        <taxon>Bacteria</taxon>
        <taxon>Pseudomonadati</taxon>
        <taxon>Bacteroidota</taxon>
        <taxon>Bacteroidia</taxon>
        <taxon>Bacteroidales</taxon>
        <taxon>Bacteroidaceae</taxon>
        <taxon>Bacteroides</taxon>
    </lineage>
</organism>
<protein>
    <submittedName>
        <fullName evidence="2">NAD-dependent epimerase/dehydratase family protein</fullName>
    </submittedName>
</protein>
<sequence length="325" mass="36280">MNILITGIHGFVGSNLAVALKEHHILYGLDIVAPEREGVVKTFAWEDIESTSFPMQRLPQFDVIIHLAGKAHDTKNRSVAQAYFDINTGLTRKIFDFFLESTARKFIFFSSVKAAADSVVGDVLREDVIPTPIGPYGESKIAAENYILDKLKNKNGKLKLHDDKKQVYILRPCMIHGPGNKGNLNLLYNVVKKGIPWPLGDFENKRSFTSIDNLCYVVEGLLTKNVASGIYHMGDDETLSTNELIALMCEAMGKTPHIWKMNRKMMESCAGLGTLLHLPLNTERLRKLTENYVVSNEKIKAALGIEQMPVRAANGIMKTIKSFSN</sequence>
<dbReference type="PANTHER" id="PTHR43245:SF58">
    <property type="entry name" value="BLL5923 PROTEIN"/>
    <property type="match status" value="1"/>
</dbReference>